<organism evidence="1 2">
    <name type="scientific">Ostreobium quekettii</name>
    <dbReference type="NCBI Taxonomy" id="121088"/>
    <lineage>
        <taxon>Eukaryota</taxon>
        <taxon>Viridiplantae</taxon>
        <taxon>Chlorophyta</taxon>
        <taxon>core chlorophytes</taxon>
        <taxon>Ulvophyceae</taxon>
        <taxon>TCBD clade</taxon>
        <taxon>Bryopsidales</taxon>
        <taxon>Ostreobineae</taxon>
        <taxon>Ostreobiaceae</taxon>
        <taxon>Ostreobium</taxon>
    </lineage>
</organism>
<sequence>MQGHVLISIALSKALYVRPNLRVPLICRATSSTWAMVCWLEPLRIMLAISSRWPDKYATMRLSLCDIAGMPCPVQRHTCLPFCVMWQHKRALESNIRTLLPMSAAWWLLHSSVAMDAERCKAAKLQEWRGVAECLRVWPHQCPIARRHFEKTTQSDNRSRLY</sequence>
<evidence type="ECO:0000313" key="1">
    <source>
        <dbReference type="EMBL" id="CAD7704901.1"/>
    </source>
</evidence>
<dbReference type="EMBL" id="CAJHUC010002971">
    <property type="protein sequence ID" value="CAD7704901.1"/>
    <property type="molecule type" value="Genomic_DNA"/>
</dbReference>
<dbReference type="AlphaFoldDB" id="A0A8S1JFS1"/>
<gene>
    <name evidence="1" type="ORF">OSTQU699_LOCUS10256</name>
</gene>
<proteinExistence type="predicted"/>
<protein>
    <submittedName>
        <fullName evidence="1">Uncharacterized protein</fullName>
    </submittedName>
</protein>
<evidence type="ECO:0000313" key="2">
    <source>
        <dbReference type="Proteomes" id="UP000708148"/>
    </source>
</evidence>
<comment type="caution">
    <text evidence="1">The sequence shown here is derived from an EMBL/GenBank/DDBJ whole genome shotgun (WGS) entry which is preliminary data.</text>
</comment>
<accession>A0A8S1JFS1</accession>
<keyword evidence="2" id="KW-1185">Reference proteome</keyword>
<name>A0A8S1JFS1_9CHLO</name>
<dbReference type="Proteomes" id="UP000708148">
    <property type="component" value="Unassembled WGS sequence"/>
</dbReference>
<reference evidence="1" key="1">
    <citation type="submission" date="2020-12" db="EMBL/GenBank/DDBJ databases">
        <authorList>
            <person name="Iha C."/>
        </authorList>
    </citation>
    <scope>NUCLEOTIDE SEQUENCE</scope>
</reference>